<reference evidence="4 5" key="1">
    <citation type="journal article" date="2011" name="Cell">
        <title>Insight into structure and assembly of the nuclear pore complex by utilizing the genome of a eukaryotic thermophile.</title>
        <authorList>
            <person name="Amlacher S."/>
            <person name="Sarges P."/>
            <person name="Flemming D."/>
            <person name="van Noort V."/>
            <person name="Kunze R."/>
            <person name="Devos D.P."/>
            <person name="Arumugam M."/>
            <person name="Bork P."/>
            <person name="Hurt E."/>
        </authorList>
    </citation>
    <scope>NUCLEOTIDE SEQUENCE [LARGE SCALE GENOMIC DNA]</scope>
    <source>
        <strain evidence="5">DSM 1495 / CBS 144.50 / IMI 039719</strain>
    </source>
</reference>
<dbReference type="AlphaFoldDB" id="G0S3I8"/>
<dbReference type="PROSITE" id="PS51767">
    <property type="entry name" value="PEPTIDASE_A1"/>
    <property type="match status" value="1"/>
</dbReference>
<dbReference type="EMBL" id="GL988041">
    <property type="protein sequence ID" value="EGS20315.1"/>
    <property type="molecule type" value="Genomic_DNA"/>
</dbReference>
<feature type="signal peptide" evidence="2">
    <location>
        <begin position="1"/>
        <end position="16"/>
    </location>
</feature>
<evidence type="ECO:0000256" key="2">
    <source>
        <dbReference type="SAM" id="SignalP"/>
    </source>
</evidence>
<dbReference type="InterPro" id="IPR021109">
    <property type="entry name" value="Peptidase_aspartic_dom_sf"/>
</dbReference>
<dbReference type="Proteomes" id="UP000008066">
    <property type="component" value="Unassembled WGS sequence"/>
</dbReference>
<name>G0S3I8_CHATD</name>
<dbReference type="RefSeq" id="XP_006692611.1">
    <property type="nucleotide sequence ID" value="XM_006692548.1"/>
</dbReference>
<evidence type="ECO:0000313" key="4">
    <source>
        <dbReference type="EMBL" id="EGS20315.1"/>
    </source>
</evidence>
<feature type="compositionally biased region" description="Gly residues" evidence="1">
    <location>
        <begin position="483"/>
        <end position="495"/>
    </location>
</feature>
<evidence type="ECO:0000313" key="5">
    <source>
        <dbReference type="Proteomes" id="UP000008066"/>
    </source>
</evidence>
<dbReference type="Gene3D" id="2.40.70.10">
    <property type="entry name" value="Acid Proteases"/>
    <property type="match status" value="1"/>
</dbReference>
<feature type="region of interest" description="Disordered" evidence="1">
    <location>
        <begin position="474"/>
        <end position="505"/>
    </location>
</feature>
<dbReference type="SUPFAM" id="SSF50630">
    <property type="entry name" value="Acid proteases"/>
    <property type="match status" value="1"/>
</dbReference>
<organism evidence="5">
    <name type="scientific">Chaetomium thermophilum (strain DSM 1495 / CBS 144.50 / IMI 039719)</name>
    <name type="common">Thermochaetoides thermophila</name>
    <dbReference type="NCBI Taxonomy" id="759272"/>
    <lineage>
        <taxon>Eukaryota</taxon>
        <taxon>Fungi</taxon>
        <taxon>Dikarya</taxon>
        <taxon>Ascomycota</taxon>
        <taxon>Pezizomycotina</taxon>
        <taxon>Sordariomycetes</taxon>
        <taxon>Sordariomycetidae</taxon>
        <taxon>Sordariales</taxon>
        <taxon>Chaetomiaceae</taxon>
        <taxon>Thermochaetoides</taxon>
    </lineage>
</organism>
<keyword evidence="2" id="KW-0732">Signal</keyword>
<proteinExistence type="predicted"/>
<sequence>MSPSLLFFFLSGLAYASESEATPKQFKFTENTHIFGADGPWHGVEVSIGDQPTLMIPGRSWESYVITTDYCKATSGSATCEVGAYDPSRYGKTVPELDHVTFFTQNATRGIKTTGTSRMVFDSVTLDGVGTVPDHTLALIENESQMLEYPNGKRYPIMTGCLSLGSLASKSIFWTPDQKLMDVDVGNMIAYYLAGNDVIPSASYGFHYGSALPSSKIPGSLIFGGYDRNRVIGRVDSQGSYIDGSFVLRRLAVNTFEGSAPFEMTGVQIIPGTYKYSTDTGISVRLDACSPYLTLPSDVCKGIASYLPIYHHEGLDLWLWNTSHPGYKLIVESASALTFDFDAGERGKSTTIHLPLMQLNLTLGPPFTGEIPGMEGKEVPYFPCHSSPGHSGAWVLGRPIFQSLFIGANFLTKQLWLAQAPGPKIPSESDIVKIGRYDYDIESSKMKWTDTWNAVWRGLSQDEALIARGLYEPERRPSSSAGTGNGGSGGGGGSQTGSSDSNRSSASTIVGSRFGKFVMLASMLAVVAL</sequence>
<accession>G0S3I8</accession>
<dbReference type="eggNOG" id="ENOG502SJYP">
    <property type="taxonomic scope" value="Eukaryota"/>
</dbReference>
<dbReference type="OrthoDB" id="4074350at2759"/>
<dbReference type="KEGG" id="cthr:CTHT_0021410"/>
<evidence type="ECO:0000256" key="1">
    <source>
        <dbReference type="SAM" id="MobiDB-lite"/>
    </source>
</evidence>
<dbReference type="GeneID" id="18256179"/>
<dbReference type="OMA" id="ERGPFYE"/>
<evidence type="ECO:0000259" key="3">
    <source>
        <dbReference type="PROSITE" id="PS51767"/>
    </source>
</evidence>
<dbReference type="InterPro" id="IPR033121">
    <property type="entry name" value="PEPTIDASE_A1"/>
</dbReference>
<keyword evidence="5" id="KW-1185">Reference proteome</keyword>
<dbReference type="HOGENOM" id="CLU_029272_1_0_1"/>
<dbReference type="STRING" id="759272.G0S3I8"/>
<gene>
    <name evidence="4" type="ORF">CTHT_0021410</name>
</gene>
<feature type="domain" description="Peptidase A1" evidence="3">
    <location>
        <begin position="42"/>
        <end position="418"/>
    </location>
</feature>
<feature type="chain" id="PRO_5003409276" description="Peptidase A1 domain-containing protein" evidence="2">
    <location>
        <begin position="17"/>
        <end position="529"/>
    </location>
</feature>
<protein>
    <recommendedName>
        <fullName evidence="3">Peptidase A1 domain-containing protein</fullName>
    </recommendedName>
</protein>